<evidence type="ECO:0000313" key="2">
    <source>
        <dbReference type="EMBL" id="KAJ7727746.1"/>
    </source>
</evidence>
<feature type="transmembrane region" description="Helical" evidence="1">
    <location>
        <begin position="214"/>
        <end position="237"/>
    </location>
</feature>
<feature type="transmembrane region" description="Helical" evidence="1">
    <location>
        <begin position="243"/>
        <end position="261"/>
    </location>
</feature>
<dbReference type="AlphaFoldDB" id="A0AAD7MQ24"/>
<feature type="transmembrane region" description="Helical" evidence="1">
    <location>
        <begin position="128"/>
        <end position="150"/>
    </location>
</feature>
<evidence type="ECO:0000256" key="1">
    <source>
        <dbReference type="SAM" id="Phobius"/>
    </source>
</evidence>
<proteinExistence type="predicted"/>
<accession>A0AAD7MQ24</accession>
<keyword evidence="3" id="KW-1185">Reference proteome</keyword>
<feature type="transmembrane region" description="Helical" evidence="1">
    <location>
        <begin position="20"/>
        <end position="38"/>
    </location>
</feature>
<dbReference type="Proteomes" id="UP001215598">
    <property type="component" value="Unassembled WGS sequence"/>
</dbReference>
<keyword evidence="1" id="KW-1133">Transmembrane helix</keyword>
<keyword evidence="1" id="KW-0812">Transmembrane</keyword>
<sequence>MTHELVLGETVETVRRNVFYGLQMAGLVGAIILLLTAIAWHKVARRHASWLNFMITWIISCSSYLFLMREPLGQQPDHNLCLFQAALVFSVPTLTSGATIALVIHIYKTLSSLLTAPTNRPRTSWATAALVIGPYIPAWAMFAFALRLGLGKPSLVYRPDDGTYCTLATNLPGRVSAVIVAAIMILCLALEVVIFRNLRRTWATLQKDSQIAIIIRVLAFTLVGMLSIILSLVFLAIPSDGEAFNIVIALVPVSSVLIFGTQKDIFAAWTSGFRRCDRAREEDMRETFTRVESRQTVDHPIV</sequence>
<gene>
    <name evidence="2" type="ORF">B0H16DRAFT_249685</name>
</gene>
<feature type="transmembrane region" description="Helical" evidence="1">
    <location>
        <begin position="50"/>
        <end position="67"/>
    </location>
</feature>
<dbReference type="EMBL" id="JARKIB010000177">
    <property type="protein sequence ID" value="KAJ7727746.1"/>
    <property type="molecule type" value="Genomic_DNA"/>
</dbReference>
<keyword evidence="1" id="KW-0472">Membrane</keyword>
<protein>
    <submittedName>
        <fullName evidence="2">Uncharacterized protein</fullName>
    </submittedName>
</protein>
<feature type="transmembrane region" description="Helical" evidence="1">
    <location>
        <begin position="175"/>
        <end position="194"/>
    </location>
</feature>
<evidence type="ECO:0000313" key="3">
    <source>
        <dbReference type="Proteomes" id="UP001215598"/>
    </source>
</evidence>
<organism evidence="2 3">
    <name type="scientific">Mycena metata</name>
    <dbReference type="NCBI Taxonomy" id="1033252"/>
    <lineage>
        <taxon>Eukaryota</taxon>
        <taxon>Fungi</taxon>
        <taxon>Dikarya</taxon>
        <taxon>Basidiomycota</taxon>
        <taxon>Agaricomycotina</taxon>
        <taxon>Agaricomycetes</taxon>
        <taxon>Agaricomycetidae</taxon>
        <taxon>Agaricales</taxon>
        <taxon>Marasmiineae</taxon>
        <taxon>Mycenaceae</taxon>
        <taxon>Mycena</taxon>
    </lineage>
</organism>
<reference evidence="2" key="1">
    <citation type="submission" date="2023-03" db="EMBL/GenBank/DDBJ databases">
        <title>Massive genome expansion in bonnet fungi (Mycena s.s.) driven by repeated elements and novel gene families across ecological guilds.</title>
        <authorList>
            <consortium name="Lawrence Berkeley National Laboratory"/>
            <person name="Harder C.B."/>
            <person name="Miyauchi S."/>
            <person name="Viragh M."/>
            <person name="Kuo A."/>
            <person name="Thoen E."/>
            <person name="Andreopoulos B."/>
            <person name="Lu D."/>
            <person name="Skrede I."/>
            <person name="Drula E."/>
            <person name="Henrissat B."/>
            <person name="Morin E."/>
            <person name="Kohler A."/>
            <person name="Barry K."/>
            <person name="LaButti K."/>
            <person name="Morin E."/>
            <person name="Salamov A."/>
            <person name="Lipzen A."/>
            <person name="Mereny Z."/>
            <person name="Hegedus B."/>
            <person name="Baldrian P."/>
            <person name="Stursova M."/>
            <person name="Weitz H."/>
            <person name="Taylor A."/>
            <person name="Grigoriev I.V."/>
            <person name="Nagy L.G."/>
            <person name="Martin F."/>
            <person name="Kauserud H."/>
        </authorList>
    </citation>
    <scope>NUCLEOTIDE SEQUENCE</scope>
    <source>
        <strain evidence="2">CBHHK182m</strain>
    </source>
</reference>
<feature type="transmembrane region" description="Helical" evidence="1">
    <location>
        <begin position="87"/>
        <end position="107"/>
    </location>
</feature>
<comment type="caution">
    <text evidence="2">The sequence shown here is derived from an EMBL/GenBank/DDBJ whole genome shotgun (WGS) entry which is preliminary data.</text>
</comment>
<name>A0AAD7MQ24_9AGAR</name>